<proteinExistence type="predicted"/>
<keyword evidence="2" id="KW-1185">Reference proteome</keyword>
<reference evidence="1 2" key="1">
    <citation type="submission" date="2019-08" db="EMBL/GenBank/DDBJ databases">
        <title>The genome of the soybean aphid Biotype 1, its phylome, world population structure and adaptation to the North American continent.</title>
        <authorList>
            <person name="Giordano R."/>
            <person name="Donthu R.K."/>
            <person name="Hernandez A.G."/>
            <person name="Wright C.L."/>
            <person name="Zimin A.V."/>
        </authorList>
    </citation>
    <scope>NUCLEOTIDE SEQUENCE [LARGE SCALE GENOMIC DNA]</scope>
    <source>
        <tissue evidence="1">Whole aphids</tissue>
    </source>
</reference>
<sequence length="171" mass="20142">MLQKSIKGIRRKYFVPSKYSFLYSEHFLDSDYQSRVGSTTKLLNENAIPLVFKGFPVHLQKSLPVKQRILQSNIPDIVKSDDKCIQCVIISPTKEKLRPRIHVLQKKLNRRDLKIKNFKTLLDGIKRNISDGFTLNLLLHERKCKTLEKQGVRYTNTIKHFSKTLYFYFPK</sequence>
<protein>
    <submittedName>
        <fullName evidence="1">Uncharacterized protein</fullName>
    </submittedName>
</protein>
<dbReference type="Proteomes" id="UP000475862">
    <property type="component" value="Unassembled WGS sequence"/>
</dbReference>
<dbReference type="AlphaFoldDB" id="A0A6G0T2J9"/>
<accession>A0A6G0T2J9</accession>
<gene>
    <name evidence="1" type="ORF">AGLY_014913</name>
</gene>
<dbReference type="EMBL" id="VYZN01000065">
    <property type="protein sequence ID" value="KAE9524863.1"/>
    <property type="molecule type" value="Genomic_DNA"/>
</dbReference>
<name>A0A6G0T2J9_APHGL</name>
<dbReference type="OrthoDB" id="6356087at2759"/>
<evidence type="ECO:0000313" key="1">
    <source>
        <dbReference type="EMBL" id="KAE9524863.1"/>
    </source>
</evidence>
<comment type="caution">
    <text evidence="1">The sequence shown here is derived from an EMBL/GenBank/DDBJ whole genome shotgun (WGS) entry which is preliminary data.</text>
</comment>
<organism evidence="1 2">
    <name type="scientific">Aphis glycines</name>
    <name type="common">Soybean aphid</name>
    <dbReference type="NCBI Taxonomy" id="307491"/>
    <lineage>
        <taxon>Eukaryota</taxon>
        <taxon>Metazoa</taxon>
        <taxon>Ecdysozoa</taxon>
        <taxon>Arthropoda</taxon>
        <taxon>Hexapoda</taxon>
        <taxon>Insecta</taxon>
        <taxon>Pterygota</taxon>
        <taxon>Neoptera</taxon>
        <taxon>Paraneoptera</taxon>
        <taxon>Hemiptera</taxon>
        <taxon>Sternorrhyncha</taxon>
        <taxon>Aphidomorpha</taxon>
        <taxon>Aphidoidea</taxon>
        <taxon>Aphididae</taxon>
        <taxon>Aphidini</taxon>
        <taxon>Aphis</taxon>
        <taxon>Aphis</taxon>
    </lineage>
</organism>
<evidence type="ECO:0000313" key="2">
    <source>
        <dbReference type="Proteomes" id="UP000475862"/>
    </source>
</evidence>